<accession>A0A9N8E6C9</accession>
<comment type="caution">
    <text evidence="3">The sequence shown here is derived from an EMBL/GenBank/DDBJ whole genome shotgun (WGS) entry which is preliminary data.</text>
</comment>
<dbReference type="AlphaFoldDB" id="A0A9N8E6C9"/>
<keyword evidence="1" id="KW-0175">Coiled coil</keyword>
<evidence type="ECO:0000256" key="2">
    <source>
        <dbReference type="SAM" id="MobiDB-lite"/>
    </source>
</evidence>
<evidence type="ECO:0000313" key="4">
    <source>
        <dbReference type="Proteomes" id="UP001153069"/>
    </source>
</evidence>
<dbReference type="EMBL" id="CAICTM010000543">
    <property type="protein sequence ID" value="CAB9512584.1"/>
    <property type="molecule type" value="Genomic_DNA"/>
</dbReference>
<dbReference type="Proteomes" id="UP001153069">
    <property type="component" value="Unassembled WGS sequence"/>
</dbReference>
<reference evidence="3" key="1">
    <citation type="submission" date="2020-06" db="EMBL/GenBank/DDBJ databases">
        <authorList>
            <consortium name="Plant Systems Biology data submission"/>
        </authorList>
    </citation>
    <scope>NUCLEOTIDE SEQUENCE</scope>
    <source>
        <strain evidence="3">D6</strain>
    </source>
</reference>
<evidence type="ECO:0000313" key="3">
    <source>
        <dbReference type="EMBL" id="CAB9512584.1"/>
    </source>
</evidence>
<feature type="compositionally biased region" description="Polar residues" evidence="2">
    <location>
        <begin position="104"/>
        <end position="114"/>
    </location>
</feature>
<name>A0A9N8E6C9_9STRA</name>
<organism evidence="3 4">
    <name type="scientific">Seminavis robusta</name>
    <dbReference type="NCBI Taxonomy" id="568900"/>
    <lineage>
        <taxon>Eukaryota</taxon>
        <taxon>Sar</taxon>
        <taxon>Stramenopiles</taxon>
        <taxon>Ochrophyta</taxon>
        <taxon>Bacillariophyta</taxon>
        <taxon>Bacillariophyceae</taxon>
        <taxon>Bacillariophycidae</taxon>
        <taxon>Naviculales</taxon>
        <taxon>Naviculaceae</taxon>
        <taxon>Seminavis</taxon>
    </lineage>
</organism>
<feature type="coiled-coil region" evidence="1">
    <location>
        <begin position="46"/>
        <end position="98"/>
    </location>
</feature>
<proteinExistence type="predicted"/>
<feature type="region of interest" description="Disordered" evidence="2">
    <location>
        <begin position="103"/>
        <end position="132"/>
    </location>
</feature>
<protein>
    <submittedName>
        <fullName evidence="3">Uncharacterized protein</fullName>
    </submittedName>
</protein>
<keyword evidence="4" id="KW-1185">Reference proteome</keyword>
<sequence>MEMEDELDIPNLVAAETIHQLQLGEDLSDINNNPIQPMAETDMYFADTQNERISALANEIKVLQQKINEVLVDGNNRMSALAKENKVLQDKISQLETIVKKQAETMQQSTQAQMQPPVLPDGDSGPSPSAQIVSPLLTMPKFVPIAPRPSTSAINMQQQSKRISPAAPPLLQQQQQMQQQQQQIQMMQQLTFLQMQQQQFQPPQVRGCCGSYIDWSLGRRIGRPLHDPNCRIQLDGYGNATAPY</sequence>
<gene>
    <name evidence="3" type="ORF">SEMRO_544_G163640.1</name>
</gene>
<evidence type="ECO:0000256" key="1">
    <source>
        <dbReference type="SAM" id="Coils"/>
    </source>
</evidence>